<feature type="transmembrane region" description="Helical" evidence="1">
    <location>
        <begin position="120"/>
        <end position="140"/>
    </location>
</feature>
<feature type="transmembrane region" description="Helical" evidence="1">
    <location>
        <begin position="59"/>
        <end position="83"/>
    </location>
</feature>
<evidence type="ECO:0000313" key="4">
    <source>
        <dbReference type="Proteomes" id="UP001206236"/>
    </source>
</evidence>
<proteinExistence type="predicted"/>
<evidence type="ECO:0000313" key="3">
    <source>
        <dbReference type="EMBL" id="MDB8741336.1"/>
    </source>
</evidence>
<dbReference type="Proteomes" id="UP001206236">
    <property type="component" value="Unassembled WGS sequence"/>
</dbReference>
<keyword evidence="1" id="KW-0812">Transmembrane</keyword>
<organism evidence="2 4">
    <name type="scientific">Ruminococcus bicirculans</name>
    <name type="common">ex Wegman et al. 2014</name>
    <dbReference type="NCBI Taxonomy" id="1160721"/>
    <lineage>
        <taxon>Bacteria</taxon>
        <taxon>Bacillati</taxon>
        <taxon>Bacillota</taxon>
        <taxon>Clostridia</taxon>
        <taxon>Eubacteriales</taxon>
        <taxon>Oscillospiraceae</taxon>
        <taxon>Ruminococcus</taxon>
    </lineage>
</organism>
<dbReference type="AlphaFoldDB" id="A0AAW5KJM4"/>
<reference evidence="3" key="2">
    <citation type="submission" date="2023-01" db="EMBL/GenBank/DDBJ databases">
        <title>Human gut microbiome strain richness.</title>
        <authorList>
            <person name="Chen-Liaw A."/>
        </authorList>
    </citation>
    <scope>NUCLEOTIDE SEQUENCE</scope>
    <source>
        <strain evidence="3">D59st1_B8_D59t2_181005</strain>
    </source>
</reference>
<sequence length="234" mass="25370">MLNSTTLAATTVTTTETTVAAITTNEFVFCTAASLVLGLIIAFAFNFKQKKTKSFMMTLALLPVIVQVVIMLVNGNIGTGVAVMGAFSLVRFRSVPGSAMDICAIFLSMAVGLATGTNHLALALMLAVCVSLLNIIYTLLPIGKKKSGHKDLSITIPESLDYTEVFDDIFEKYLSECELVSVKTTNMGSLFKLKYRIELKGDANEKKLIDELRCRNGNLEIMCAVAADIEEQSF</sequence>
<feature type="transmembrane region" description="Helical" evidence="1">
    <location>
        <begin position="27"/>
        <end position="47"/>
    </location>
</feature>
<dbReference type="EMBL" id="JANGCN010000025">
    <property type="protein sequence ID" value="MCQ5153769.1"/>
    <property type="molecule type" value="Genomic_DNA"/>
</dbReference>
<name>A0AAW5KJM4_9FIRM</name>
<feature type="transmembrane region" description="Helical" evidence="1">
    <location>
        <begin position="95"/>
        <end position="114"/>
    </location>
</feature>
<gene>
    <name evidence="2" type="ORF">NE632_10680</name>
    <name evidence="3" type="ORF">PNV70_04540</name>
</gene>
<dbReference type="Proteomes" id="UP001211421">
    <property type="component" value="Unassembled WGS sequence"/>
</dbReference>
<comment type="caution">
    <text evidence="2">The sequence shown here is derived from an EMBL/GenBank/DDBJ whole genome shotgun (WGS) entry which is preliminary data.</text>
</comment>
<protein>
    <submittedName>
        <fullName evidence="2">DUF4956 domain-containing protein</fullName>
    </submittedName>
</protein>
<reference evidence="2" key="1">
    <citation type="submission" date="2022-06" db="EMBL/GenBank/DDBJ databases">
        <title>Isolation of gut microbiota from human fecal samples.</title>
        <authorList>
            <person name="Pamer E.G."/>
            <person name="Barat B."/>
            <person name="Waligurski E."/>
            <person name="Medina S."/>
            <person name="Paddock L."/>
            <person name="Mostad J."/>
        </authorList>
    </citation>
    <scope>NUCLEOTIDE SEQUENCE</scope>
    <source>
        <strain evidence="2">DFI.5.57</strain>
    </source>
</reference>
<accession>A0AAW5KJM4</accession>
<dbReference type="InterPro" id="IPR032531">
    <property type="entry name" value="DUF4956"/>
</dbReference>
<dbReference type="EMBL" id="JAQMLS010000002">
    <property type="protein sequence ID" value="MDB8741336.1"/>
    <property type="molecule type" value="Genomic_DNA"/>
</dbReference>
<evidence type="ECO:0000256" key="1">
    <source>
        <dbReference type="SAM" id="Phobius"/>
    </source>
</evidence>
<keyword evidence="1" id="KW-1133">Transmembrane helix</keyword>
<keyword evidence="1" id="KW-0472">Membrane</keyword>
<evidence type="ECO:0000313" key="2">
    <source>
        <dbReference type="EMBL" id="MCQ5153769.1"/>
    </source>
</evidence>
<dbReference type="Pfam" id="PF16316">
    <property type="entry name" value="DUF4956"/>
    <property type="match status" value="1"/>
</dbReference>
<dbReference type="RefSeq" id="WP_242994518.1">
    <property type="nucleotide sequence ID" value="NZ_DAWALU010000032.1"/>
</dbReference>